<evidence type="ECO:0000256" key="1">
    <source>
        <dbReference type="SAM" id="MobiDB-lite"/>
    </source>
</evidence>
<feature type="region of interest" description="Disordered" evidence="1">
    <location>
        <begin position="1"/>
        <end position="26"/>
    </location>
</feature>
<proteinExistence type="predicted"/>
<comment type="caution">
    <text evidence="3">The sequence shown here is derived from an EMBL/GenBank/DDBJ whole genome shotgun (WGS) entry which is preliminary data.</text>
</comment>
<dbReference type="PANTHER" id="PTHR43236">
    <property type="entry name" value="ANTITOXIN HIGA1"/>
    <property type="match status" value="1"/>
</dbReference>
<dbReference type="OrthoDB" id="9796786at2"/>
<gene>
    <name evidence="3" type="ORF">EII34_14615</name>
</gene>
<name>A0A3P1T391_9ACTN</name>
<dbReference type="Gene3D" id="1.10.10.2910">
    <property type="match status" value="1"/>
</dbReference>
<protein>
    <submittedName>
        <fullName evidence="3">ImmA/IrrE family metallo-endopeptidase</fullName>
    </submittedName>
</protein>
<dbReference type="InterPro" id="IPR052345">
    <property type="entry name" value="Rad_response_metalloprotease"/>
</dbReference>
<feature type="compositionally biased region" description="Gly residues" evidence="1">
    <location>
        <begin position="15"/>
        <end position="26"/>
    </location>
</feature>
<feature type="domain" description="IrrE N-terminal-like" evidence="2">
    <location>
        <begin position="93"/>
        <end position="181"/>
    </location>
</feature>
<evidence type="ECO:0000313" key="4">
    <source>
        <dbReference type="Proteomes" id="UP000280819"/>
    </source>
</evidence>
<accession>A0A3P1T391</accession>
<reference evidence="3 4" key="1">
    <citation type="submission" date="2018-11" db="EMBL/GenBank/DDBJ databases">
        <title>Genomes From Bacteria Associated with the Canine Oral Cavity: a Test Case for Automated Genome-Based Taxonomic Assignment.</title>
        <authorList>
            <person name="Coil D.A."/>
            <person name="Jospin G."/>
            <person name="Darling A.E."/>
            <person name="Wallis C."/>
            <person name="Davis I.J."/>
            <person name="Harris S."/>
            <person name="Eisen J.A."/>
            <person name="Holcombe L.J."/>
            <person name="O'Flynn C."/>
        </authorList>
    </citation>
    <scope>NUCLEOTIDE SEQUENCE [LARGE SCALE GENOMIC DNA]</scope>
    <source>
        <strain evidence="3 4">OH887_COT-365</strain>
    </source>
</reference>
<sequence>MVHRPCGVQWSSASGDGGGGSGLVGGADGGGHASAAAFRGGGSAATGQDSQASGAGLRGIGWALRRDLDGGQQQSSDAGCRGVSRVHAGGPGAPLVFVNANQTSNGQLFTLAHEFAHVWRGSSGIGNEQEPDVKGGGPVEQWCNQVAAEFLVPSKDLEKVWVEYRDLPLRELLDRLTGRYRCGTVVVLLAIHRLGLTRFTDIDAEYRRELDWLASRERTASKEGGNYCQGLPLKIGERFSKALVQDTLEGRTEFAQALRLLSMNRTATFDRYAEHLKVS</sequence>
<organism evidence="3 4">
    <name type="scientific">Arachnia propionica</name>
    <dbReference type="NCBI Taxonomy" id="1750"/>
    <lineage>
        <taxon>Bacteria</taxon>
        <taxon>Bacillati</taxon>
        <taxon>Actinomycetota</taxon>
        <taxon>Actinomycetes</taxon>
        <taxon>Propionibacteriales</taxon>
        <taxon>Propionibacteriaceae</taxon>
        <taxon>Arachnia</taxon>
    </lineage>
</organism>
<dbReference type="EMBL" id="RQZG01000023">
    <property type="protein sequence ID" value="RRD03296.1"/>
    <property type="molecule type" value="Genomic_DNA"/>
</dbReference>
<dbReference type="Proteomes" id="UP000280819">
    <property type="component" value="Unassembled WGS sequence"/>
</dbReference>
<evidence type="ECO:0000259" key="2">
    <source>
        <dbReference type="Pfam" id="PF06114"/>
    </source>
</evidence>
<dbReference type="AlphaFoldDB" id="A0A3P1T391"/>
<dbReference type="Pfam" id="PF06114">
    <property type="entry name" value="Peptidase_M78"/>
    <property type="match status" value="1"/>
</dbReference>
<evidence type="ECO:0000313" key="3">
    <source>
        <dbReference type="EMBL" id="RRD03296.1"/>
    </source>
</evidence>
<dbReference type="PANTHER" id="PTHR43236:SF2">
    <property type="entry name" value="BLL0069 PROTEIN"/>
    <property type="match status" value="1"/>
</dbReference>
<dbReference type="InterPro" id="IPR010359">
    <property type="entry name" value="IrrE_HExxH"/>
</dbReference>